<dbReference type="RefSeq" id="WP_123087493.1">
    <property type="nucleotide sequence ID" value="NZ_RIBS01000003.1"/>
</dbReference>
<dbReference type="EMBL" id="RIBS01000003">
    <property type="protein sequence ID" value="RNF84307.1"/>
    <property type="molecule type" value="Genomic_DNA"/>
</dbReference>
<reference evidence="5 6" key="1">
    <citation type="submission" date="2018-11" db="EMBL/GenBank/DDBJ databases">
        <title>Lysobacter cryohumiis sp. nov., isolated from soil in the Tianshan Mountains, Xinjiang, China.</title>
        <authorList>
            <person name="Luo Y."/>
            <person name="Sheng H."/>
        </authorList>
    </citation>
    <scope>NUCLEOTIDE SEQUENCE [LARGE SCALE GENOMIC DNA]</scope>
    <source>
        <strain evidence="5 6">ZS60</strain>
    </source>
</reference>
<sequence>MHTAGFKDHFSGVADAYAAARPEYPDALFDAIAACVPRSANVWEPGCGSGQATHGLAARFAHVHASDPSAQQLAHHWAQHLLSGTGTGSGNVVLAVEPGERTDLPDASVGLVAVAQALHWFDRPRFFAECERVLAPGGVLAAWGYADFVPPEGMVDAVAAFRAQIEPHWPPERVQVDTHYAGYEWPFEYAGPGLAAADRWIEAEWSLAQFLRYLASMSASARCLDETGDDPVARHAAALSAAWGDSSDLRTLQWPLFLHLRRKSAQPL</sequence>
<dbReference type="Proteomes" id="UP000267049">
    <property type="component" value="Unassembled WGS sequence"/>
</dbReference>
<dbReference type="PANTHER" id="PTHR44942">
    <property type="entry name" value="METHYLTRANSF_11 DOMAIN-CONTAINING PROTEIN"/>
    <property type="match status" value="1"/>
</dbReference>
<evidence type="ECO:0000259" key="4">
    <source>
        <dbReference type="Pfam" id="PF08241"/>
    </source>
</evidence>
<dbReference type="InterPro" id="IPR013216">
    <property type="entry name" value="Methyltransf_11"/>
</dbReference>
<keyword evidence="2 5" id="KW-0489">Methyltransferase</keyword>
<dbReference type="CDD" id="cd02440">
    <property type="entry name" value="AdoMet_MTases"/>
    <property type="match status" value="1"/>
</dbReference>
<comment type="caution">
    <text evidence="5">The sequence shown here is derived from an EMBL/GenBank/DDBJ whole genome shotgun (WGS) entry which is preliminary data.</text>
</comment>
<dbReference type="InterPro" id="IPR051052">
    <property type="entry name" value="Diverse_substrate_MTase"/>
</dbReference>
<evidence type="ECO:0000256" key="1">
    <source>
        <dbReference type="ARBA" id="ARBA00008361"/>
    </source>
</evidence>
<feature type="domain" description="Methyltransferase type 11" evidence="4">
    <location>
        <begin position="44"/>
        <end position="141"/>
    </location>
</feature>
<dbReference type="GO" id="GO:0032259">
    <property type="term" value="P:methylation"/>
    <property type="evidence" value="ECO:0007669"/>
    <property type="project" value="UniProtKB-KW"/>
</dbReference>
<dbReference type="InterPro" id="IPR029063">
    <property type="entry name" value="SAM-dependent_MTases_sf"/>
</dbReference>
<gene>
    <name evidence="5" type="ORF">EER27_07935</name>
</gene>
<dbReference type="Pfam" id="PF08241">
    <property type="entry name" value="Methyltransf_11"/>
    <property type="match status" value="1"/>
</dbReference>
<dbReference type="GO" id="GO:0008757">
    <property type="term" value="F:S-adenosylmethionine-dependent methyltransferase activity"/>
    <property type="evidence" value="ECO:0007669"/>
    <property type="project" value="InterPro"/>
</dbReference>
<keyword evidence="3 5" id="KW-0808">Transferase</keyword>
<name>A0A3M8SSJ6_9GAMM</name>
<dbReference type="PANTHER" id="PTHR44942:SF4">
    <property type="entry name" value="METHYLTRANSFERASE TYPE 11 DOMAIN-CONTAINING PROTEIN"/>
    <property type="match status" value="1"/>
</dbReference>
<evidence type="ECO:0000256" key="2">
    <source>
        <dbReference type="ARBA" id="ARBA00022603"/>
    </source>
</evidence>
<protein>
    <submittedName>
        <fullName evidence="5">Class I SAM-dependent methyltransferase</fullName>
    </submittedName>
</protein>
<accession>A0A3M8SSJ6</accession>
<evidence type="ECO:0000256" key="3">
    <source>
        <dbReference type="ARBA" id="ARBA00022679"/>
    </source>
</evidence>
<proteinExistence type="inferred from homology"/>
<keyword evidence="6" id="KW-1185">Reference proteome</keyword>
<organism evidence="5 6">
    <name type="scientific">Montanilutibacter psychrotolerans</name>
    <dbReference type="NCBI Taxonomy" id="1327343"/>
    <lineage>
        <taxon>Bacteria</taxon>
        <taxon>Pseudomonadati</taxon>
        <taxon>Pseudomonadota</taxon>
        <taxon>Gammaproteobacteria</taxon>
        <taxon>Lysobacterales</taxon>
        <taxon>Lysobacteraceae</taxon>
        <taxon>Montanilutibacter</taxon>
    </lineage>
</organism>
<dbReference type="OrthoDB" id="9797252at2"/>
<evidence type="ECO:0000313" key="5">
    <source>
        <dbReference type="EMBL" id="RNF84307.1"/>
    </source>
</evidence>
<dbReference type="AlphaFoldDB" id="A0A3M8SSJ6"/>
<dbReference type="SUPFAM" id="SSF53335">
    <property type="entry name" value="S-adenosyl-L-methionine-dependent methyltransferases"/>
    <property type="match status" value="1"/>
</dbReference>
<dbReference type="Gene3D" id="3.40.50.150">
    <property type="entry name" value="Vaccinia Virus protein VP39"/>
    <property type="match status" value="1"/>
</dbReference>
<evidence type="ECO:0000313" key="6">
    <source>
        <dbReference type="Proteomes" id="UP000267049"/>
    </source>
</evidence>
<comment type="similarity">
    <text evidence="1">Belongs to the methyltransferase superfamily.</text>
</comment>